<dbReference type="InterPro" id="IPR011006">
    <property type="entry name" value="CheY-like_superfamily"/>
</dbReference>
<dbReference type="PANTHER" id="PTHR45566:SF2">
    <property type="entry name" value="NARL SUBFAMILY"/>
    <property type="match status" value="1"/>
</dbReference>
<feature type="domain" description="Response regulatory" evidence="5">
    <location>
        <begin position="62"/>
        <end position="178"/>
    </location>
</feature>
<evidence type="ECO:0000259" key="4">
    <source>
        <dbReference type="PROSITE" id="PS50043"/>
    </source>
</evidence>
<keyword evidence="1" id="KW-0238">DNA-binding</keyword>
<evidence type="ECO:0000313" key="7">
    <source>
        <dbReference type="Proteomes" id="UP000309138"/>
    </source>
</evidence>
<dbReference type="PANTHER" id="PTHR45566">
    <property type="entry name" value="HTH-TYPE TRANSCRIPTIONAL REGULATOR YHJB-RELATED"/>
    <property type="match status" value="1"/>
</dbReference>
<dbReference type="SUPFAM" id="SSF52172">
    <property type="entry name" value="CheY-like"/>
    <property type="match status" value="1"/>
</dbReference>
<proteinExistence type="predicted"/>
<dbReference type="GO" id="GO:0003677">
    <property type="term" value="F:DNA binding"/>
    <property type="evidence" value="ECO:0007669"/>
    <property type="project" value="UniProtKB-KW"/>
</dbReference>
<accession>A0A4U1L3F9</accession>
<dbReference type="InterPro" id="IPR001789">
    <property type="entry name" value="Sig_transdc_resp-reg_receiver"/>
</dbReference>
<comment type="caution">
    <text evidence="2">Lacks conserved residue(s) required for the propagation of feature annotation.</text>
</comment>
<feature type="compositionally biased region" description="Low complexity" evidence="3">
    <location>
        <begin position="29"/>
        <end position="38"/>
    </location>
</feature>
<dbReference type="InterPro" id="IPR016032">
    <property type="entry name" value="Sig_transdc_resp-reg_C-effctor"/>
</dbReference>
<dbReference type="SMART" id="SM00421">
    <property type="entry name" value="HTH_LUXR"/>
    <property type="match status" value="1"/>
</dbReference>
<evidence type="ECO:0000256" key="1">
    <source>
        <dbReference type="ARBA" id="ARBA00023125"/>
    </source>
</evidence>
<evidence type="ECO:0000256" key="2">
    <source>
        <dbReference type="PROSITE-ProRule" id="PRU00169"/>
    </source>
</evidence>
<dbReference type="Proteomes" id="UP000309138">
    <property type="component" value="Unassembled WGS sequence"/>
</dbReference>
<dbReference type="GO" id="GO:0006355">
    <property type="term" value="P:regulation of DNA-templated transcription"/>
    <property type="evidence" value="ECO:0007669"/>
    <property type="project" value="InterPro"/>
</dbReference>
<dbReference type="PROSITE" id="PS50043">
    <property type="entry name" value="HTH_LUXR_2"/>
    <property type="match status" value="1"/>
</dbReference>
<keyword evidence="7" id="KW-1185">Reference proteome</keyword>
<dbReference type="EMBL" id="SWKR01000002">
    <property type="protein sequence ID" value="TKD50760.1"/>
    <property type="molecule type" value="Genomic_DNA"/>
</dbReference>
<dbReference type="GO" id="GO:0000160">
    <property type="term" value="P:phosphorelay signal transduction system"/>
    <property type="evidence" value="ECO:0007669"/>
    <property type="project" value="InterPro"/>
</dbReference>
<feature type="domain" description="HTH luxR-type" evidence="4">
    <location>
        <begin position="196"/>
        <end position="261"/>
    </location>
</feature>
<dbReference type="CDD" id="cd06170">
    <property type="entry name" value="LuxR_C_like"/>
    <property type="match status" value="1"/>
</dbReference>
<dbReference type="OrthoDB" id="9814495at2"/>
<protein>
    <submittedName>
        <fullName evidence="6">Response regulator transcription factor</fullName>
    </submittedName>
</protein>
<evidence type="ECO:0000259" key="5">
    <source>
        <dbReference type="PROSITE" id="PS50110"/>
    </source>
</evidence>
<feature type="compositionally biased region" description="Low complexity" evidence="3">
    <location>
        <begin position="9"/>
        <end position="22"/>
    </location>
</feature>
<dbReference type="InterPro" id="IPR000792">
    <property type="entry name" value="Tscrpt_reg_LuxR_C"/>
</dbReference>
<evidence type="ECO:0000313" key="6">
    <source>
        <dbReference type="EMBL" id="TKD50760.1"/>
    </source>
</evidence>
<sequence>MQPHPRGPSPAAAGGVGDVAPAMRKRPSRPVSSVASQVARSADAPPWAGIGGGMTMHSDANAIAILEDCAIYRAGLAALLAHEMPRSPIVEHGDWSSLIGWLHRGDGVALLIVGNTLYDARPPALAAIRARSPRLRIAIMAQHCSREAVIAALADGVHGYVTREMASGAIVAALHAVADGAIHLPPQIADQPVLHGEAPDDQLTTRQRQVLTLLSRGCSNKEIARTLGIAEATVKAHVASSFRTLRVHNRMAAASKLHLLGPGASSPERYSRVASAYSH</sequence>
<dbReference type="PRINTS" id="PR00038">
    <property type="entry name" value="HTHLUXR"/>
</dbReference>
<dbReference type="Gene3D" id="3.40.50.2300">
    <property type="match status" value="1"/>
</dbReference>
<gene>
    <name evidence="6" type="ORF">FBR43_08250</name>
</gene>
<dbReference type="SUPFAM" id="SSF46894">
    <property type="entry name" value="C-terminal effector domain of the bipartite response regulators"/>
    <property type="match status" value="1"/>
</dbReference>
<dbReference type="Pfam" id="PF00196">
    <property type="entry name" value="GerE"/>
    <property type="match status" value="1"/>
</dbReference>
<feature type="region of interest" description="Disordered" evidence="3">
    <location>
        <begin position="1"/>
        <end position="38"/>
    </location>
</feature>
<comment type="caution">
    <text evidence="6">The sequence shown here is derived from an EMBL/GenBank/DDBJ whole genome shotgun (WGS) entry which is preliminary data.</text>
</comment>
<dbReference type="PROSITE" id="PS50110">
    <property type="entry name" value="RESPONSE_REGULATORY"/>
    <property type="match status" value="1"/>
</dbReference>
<name>A0A4U1L3F9_9SPHN</name>
<reference evidence="6 7" key="1">
    <citation type="submission" date="2019-04" db="EMBL/GenBank/DDBJ databases">
        <authorList>
            <person name="Yang Y."/>
            <person name="Wei D."/>
        </authorList>
    </citation>
    <scope>NUCLEOTIDE SEQUENCE [LARGE SCALE GENOMIC DNA]</scope>
    <source>
        <strain evidence="6 7">L-1-4w-11</strain>
    </source>
</reference>
<organism evidence="6 7">
    <name type="scientific">Sphingomonas baiyangensis</name>
    <dbReference type="NCBI Taxonomy" id="2572576"/>
    <lineage>
        <taxon>Bacteria</taxon>
        <taxon>Pseudomonadati</taxon>
        <taxon>Pseudomonadota</taxon>
        <taxon>Alphaproteobacteria</taxon>
        <taxon>Sphingomonadales</taxon>
        <taxon>Sphingomonadaceae</taxon>
        <taxon>Sphingomonas</taxon>
    </lineage>
</organism>
<evidence type="ECO:0000256" key="3">
    <source>
        <dbReference type="SAM" id="MobiDB-lite"/>
    </source>
</evidence>
<dbReference type="InterPro" id="IPR051015">
    <property type="entry name" value="EvgA-like"/>
</dbReference>
<dbReference type="AlphaFoldDB" id="A0A4U1L3F9"/>